<feature type="compositionally biased region" description="Acidic residues" evidence="1">
    <location>
        <begin position="1184"/>
        <end position="1194"/>
    </location>
</feature>
<dbReference type="InterPro" id="IPR035892">
    <property type="entry name" value="C2_domain_sf"/>
</dbReference>
<feature type="compositionally biased region" description="Pro residues" evidence="1">
    <location>
        <begin position="19"/>
        <end position="34"/>
    </location>
</feature>
<feature type="region of interest" description="Disordered" evidence="1">
    <location>
        <begin position="952"/>
        <end position="972"/>
    </location>
</feature>
<dbReference type="CDD" id="cd00038">
    <property type="entry name" value="CAP_ED"/>
    <property type="match status" value="1"/>
</dbReference>
<dbReference type="RefSeq" id="XP_067058274.1">
    <property type="nucleotide sequence ID" value="XM_067202173.1"/>
</dbReference>
<reference evidence="5" key="2">
    <citation type="journal article" date="2021" name="Sci. Data">
        <title>Chromosome-scale genome sequencing, assembly and annotation of six genomes from subfamily Leishmaniinae.</title>
        <authorList>
            <person name="Almutairi H."/>
            <person name="Urbaniak M.D."/>
            <person name="Bates M.D."/>
            <person name="Jariyapan N."/>
            <person name="Kwakye-Nuako G."/>
            <person name="Thomaz Soccol V."/>
            <person name="Al-Salem W.S."/>
            <person name="Dillon R.J."/>
            <person name="Bates P.A."/>
            <person name="Gatherer D."/>
        </authorList>
    </citation>
    <scope>NUCLEOTIDE SEQUENCE [LARGE SCALE GENOMIC DNA]</scope>
</reference>
<evidence type="ECO:0000259" key="2">
    <source>
        <dbReference type="PROSITE" id="PS50004"/>
    </source>
</evidence>
<dbReference type="InterPro" id="IPR000008">
    <property type="entry name" value="C2_dom"/>
</dbReference>
<evidence type="ECO:0000259" key="3">
    <source>
        <dbReference type="PROSITE" id="PS50042"/>
    </source>
</evidence>
<organism evidence="4 5">
    <name type="scientific">Leishmania orientalis</name>
    <dbReference type="NCBI Taxonomy" id="2249476"/>
    <lineage>
        <taxon>Eukaryota</taxon>
        <taxon>Discoba</taxon>
        <taxon>Euglenozoa</taxon>
        <taxon>Kinetoplastea</taxon>
        <taxon>Metakinetoplastina</taxon>
        <taxon>Trypanosomatida</taxon>
        <taxon>Trypanosomatidae</taxon>
        <taxon>Leishmaniinae</taxon>
        <taxon>Leishmania</taxon>
    </lineage>
</organism>
<accession>A0A836GIU6</accession>
<feature type="region of interest" description="Disordered" evidence="1">
    <location>
        <begin position="1"/>
        <end position="82"/>
    </location>
</feature>
<feature type="region of interest" description="Disordered" evidence="1">
    <location>
        <begin position="521"/>
        <end position="553"/>
    </location>
</feature>
<dbReference type="FunFam" id="2.60.120.10:FF:000253">
    <property type="entry name" value="Cyclic nucleotide-gated potassium channel"/>
    <property type="match status" value="1"/>
</dbReference>
<feature type="region of interest" description="Disordered" evidence="1">
    <location>
        <begin position="1812"/>
        <end position="1840"/>
    </location>
</feature>
<dbReference type="EMBL" id="JAFHLR010000036">
    <property type="protein sequence ID" value="KAG5464643.1"/>
    <property type="molecule type" value="Genomic_DNA"/>
</dbReference>
<dbReference type="PROSITE" id="PS50042">
    <property type="entry name" value="CNMP_BINDING_3"/>
    <property type="match status" value="1"/>
</dbReference>
<dbReference type="SMART" id="SM00239">
    <property type="entry name" value="C2"/>
    <property type="match status" value="4"/>
</dbReference>
<feature type="compositionally biased region" description="Polar residues" evidence="1">
    <location>
        <begin position="651"/>
        <end position="663"/>
    </location>
</feature>
<feature type="compositionally biased region" description="Basic and acidic residues" evidence="1">
    <location>
        <begin position="52"/>
        <end position="66"/>
    </location>
</feature>
<dbReference type="InterPro" id="IPR018490">
    <property type="entry name" value="cNMP-bd_dom_sf"/>
</dbReference>
<dbReference type="SUPFAM" id="SSF51206">
    <property type="entry name" value="cAMP-binding domain-like"/>
    <property type="match status" value="2"/>
</dbReference>
<evidence type="ECO:0000313" key="5">
    <source>
        <dbReference type="Proteomes" id="UP000674143"/>
    </source>
</evidence>
<dbReference type="Pfam" id="PF00027">
    <property type="entry name" value="cNMP_binding"/>
    <property type="match status" value="1"/>
</dbReference>
<dbReference type="InterPro" id="IPR000595">
    <property type="entry name" value="cNMP-bd_dom"/>
</dbReference>
<feature type="domain" description="Cyclic nucleotide-binding" evidence="3">
    <location>
        <begin position="324"/>
        <end position="439"/>
    </location>
</feature>
<comment type="caution">
    <text evidence="4">The sequence shown here is derived from an EMBL/GenBank/DDBJ whole genome shotgun (WGS) entry which is preliminary data.</text>
</comment>
<name>A0A836GIU6_9TRYP</name>
<evidence type="ECO:0000313" key="4">
    <source>
        <dbReference type="EMBL" id="KAG5464643.1"/>
    </source>
</evidence>
<dbReference type="KEGG" id="loi:92356107"/>
<dbReference type="PANTHER" id="PTHR24567">
    <property type="entry name" value="CRP FAMILY TRANSCRIPTIONAL REGULATORY PROTEIN"/>
    <property type="match status" value="1"/>
</dbReference>
<feature type="domain" description="C2" evidence="2">
    <location>
        <begin position="1052"/>
        <end position="1167"/>
    </location>
</feature>
<dbReference type="SMART" id="SM00100">
    <property type="entry name" value="cNMP"/>
    <property type="match status" value="2"/>
</dbReference>
<proteinExistence type="predicted"/>
<dbReference type="CDD" id="cd00030">
    <property type="entry name" value="C2"/>
    <property type="match status" value="1"/>
</dbReference>
<reference evidence="5" key="1">
    <citation type="journal article" date="2021" name="Microbiol. Resour. Announc.">
        <title>LGAAP: Leishmaniinae Genome Assembly and Annotation Pipeline.</title>
        <authorList>
            <person name="Almutairi H."/>
            <person name="Urbaniak M.D."/>
            <person name="Bates M.D."/>
            <person name="Jariyapan N."/>
            <person name="Kwakye-Nuako G."/>
            <person name="Thomaz-Soccol V."/>
            <person name="Al-Salem W.S."/>
            <person name="Dillon R.J."/>
            <person name="Bates P.A."/>
            <person name="Gatherer D."/>
        </authorList>
    </citation>
    <scope>NUCLEOTIDE SEQUENCE [LARGE SCALE GENOMIC DNA]</scope>
</reference>
<dbReference type="SUPFAM" id="SSF49562">
    <property type="entry name" value="C2 domain (Calcium/lipid-binding domain, CaLB)"/>
    <property type="match status" value="2"/>
</dbReference>
<dbReference type="SMR" id="A0A836GIU6"/>
<dbReference type="GO" id="GO:0003700">
    <property type="term" value="F:DNA-binding transcription factor activity"/>
    <property type="evidence" value="ECO:0007669"/>
    <property type="project" value="TreeGrafter"/>
</dbReference>
<dbReference type="Proteomes" id="UP000674143">
    <property type="component" value="Unassembled WGS sequence"/>
</dbReference>
<keyword evidence="5" id="KW-1185">Reference proteome</keyword>
<dbReference type="PANTHER" id="PTHR24567:SF26">
    <property type="entry name" value="REGULATORY PROTEIN YEIL"/>
    <property type="match status" value="1"/>
</dbReference>
<dbReference type="GeneID" id="92356107"/>
<sequence length="1922" mass="207658">MPTSSQVSASARGVSATKPEPPPRASSTAPPLPARSPGHALHQLPSATASRRSAEMHELKPTRRDSSIGATSTNPRLRSGSVIAAAAQRSSLGPRNPIDFASNESQDAVCRLRRLFLPVVMRAILRCRRYKRWKDGQPPRRYTSESVVAAITGAKSHLTDYPQRVLESLAEGATFRSLAPKEIIVYANESHVSCGIVVLLYGQLEERRPESGGGKPKGVSGTASRPVCTQTRRLHKAISVLCLMPVMCEDRATSFLSTREHEEADVAIIPSRWFWEVTYNMTHASPHTAVAIGRTLREVVLPHRHDMLLAEYFPTSAVLLRSWVWSLLTPSDRVKLCRSMEVRVLSVGDVLFEEGGYCPYIYVVRRGALTAIVKGEALAVVEAGAAMGEESVLFHDRRSSTVVAATVCELYALHVRHLLHRFLKYPERAHHIIAAALERQARWMEEGRARDVFGLVSILSGVPCLGHTTDAMREEMAQCATVLILPHGHTLTSTHAPCTFFCVIGRGSVTLTSAIKTTAVAEPPSATNGSAREGESPLAGRRASWGKPTPALPPEVRREVRSAGDFFGELCLKPHLWPYEVVCDSTVSLWSFDRDAVLRVLEKHRADAQAIEVCRQGISLYRAQRGEASIVECFDAPATPNAPANGWHTRAGSQRSRALSTDLTMAPPRVRSNSAGSRTGRRASLSQHPAADGSSRGTPTECLAPCGGRRAGVEWSPEQWTAYAIARLQEGLCAESEKGCPLTRSRDLREVDKEVEKTLNEKVLQLVAVQLETPPSPADCDISGDPGELQSIIVEQLFLIVTVKQPRFLRQVNDSNVRLVTDEAETPAMGLQNDSLENVRVIDTMHNAEAPVEVSEVKQLEEIGVSPLAGSQFVSQRAKPLPSVLHSADVTDFISVHQVDDVLNGEATGGAQTGWPVPSTSLGGPRRSTSFGAIGEASSVFAASINPRTSLNRSHFVRPPSGMPPSPRCASGRDDFLSSAAIGFTRPMSSSEPRVVPPVRARPTSVDFNQFSNKLSVDRSASLLDRYVKIEDQNYFDDYVKVLPLKPDEMWAPDEVASDTEMGTDSMILLLLHVLKCDNLSAEAMQRCARPIVKVTLGQRALVRTSVMDNCTAPRWAIERSSFISFVRRGSEIVFSVCDADDESRTVYQTSLPAASIHENGGVGRRVMSLKEISVSGSPVGTDLDVDVNSDEDDGGSRKDATKPHVTVTMLAVTAFKYKALRQYLEAREKAVVGSPGPPESTTLFLQVMSVEGLRHRIEATITVSLYNGGTTRKLLETKRVKPKTRSPAWPGENGFATVSSDGGVLTFDLYHKDSVIGSTEATVDELIFGGVGLRRLPLLQAQTGRLVIGDLVVAVLGARLRDSFENRNRDWVTHLAVEGLSLAREGFSITPDPFIVLRDGTGAVQMRTPLAFSAFEASWTMFEASCLLQCPRLCGSTVSYQLEVCDSDEKEVLGRAAIVLGDRGLGPGHRHIIALDPPGRGLVRLRSLCLPVLELPARGAVYRASMTATALVPPSSFHAQPSEPAKLLLLHVSGCADLPGGASAELQTDAIGTFSIDSVPYLRTSLQEATTVPRWPFSKASVLLRIPSRNDGENEAGAGVDHEQPQHCHECRFAVYDGLVDNVSLIGQVAVPLSQLLNSALHAYPLFPRCRDADRCAMGTQLSLDTTTRARVAAERTVGCIHVFTLLGSLDHQVCTPAEQGPGAPSAHLPYFNPDSAGGAALTSASSALTSTVVLSVSNLCDILPSASEKYVRLVVRDGATVVLSVERQMGVLSHAEWGPTDACAAVSCAAFPPDGALEVELLAMNVVERGSEEEDSSPMAGNPEAESFAKGEVRRRSVPNGRGTAATLFLGRAELPVSRLSSVEAGEVQVVTLMLSVAHRTASFSDTAGQRVKVVSSMRATRDVREALPAVSFSIFGNRA</sequence>
<dbReference type="FunFam" id="2.60.120.10:FF:000594">
    <property type="entry name" value="Uncharacterized protein"/>
    <property type="match status" value="1"/>
</dbReference>
<feature type="region of interest" description="Disordered" evidence="1">
    <location>
        <begin position="1181"/>
        <end position="1202"/>
    </location>
</feature>
<protein>
    <recommendedName>
        <fullName evidence="6">cAMP binding protein</fullName>
    </recommendedName>
</protein>
<evidence type="ECO:0008006" key="6">
    <source>
        <dbReference type="Google" id="ProtNLM"/>
    </source>
</evidence>
<dbReference type="InterPro" id="IPR014710">
    <property type="entry name" value="RmlC-like_jellyroll"/>
</dbReference>
<dbReference type="GO" id="GO:0005829">
    <property type="term" value="C:cytosol"/>
    <property type="evidence" value="ECO:0007669"/>
    <property type="project" value="TreeGrafter"/>
</dbReference>
<dbReference type="Gene3D" id="2.60.40.150">
    <property type="entry name" value="C2 domain"/>
    <property type="match status" value="1"/>
</dbReference>
<evidence type="ECO:0000256" key="1">
    <source>
        <dbReference type="SAM" id="MobiDB-lite"/>
    </source>
</evidence>
<dbReference type="Pfam" id="PF00168">
    <property type="entry name" value="C2"/>
    <property type="match status" value="1"/>
</dbReference>
<feature type="region of interest" description="Disordered" evidence="1">
    <location>
        <begin position="644"/>
        <end position="703"/>
    </location>
</feature>
<dbReference type="PROSITE" id="PS50004">
    <property type="entry name" value="C2"/>
    <property type="match status" value="1"/>
</dbReference>
<gene>
    <name evidence="4" type="ORF">LSCM4_00083</name>
</gene>
<dbReference type="InterPro" id="IPR050397">
    <property type="entry name" value="Env_Response_Regulators"/>
</dbReference>
<dbReference type="Gene3D" id="2.60.120.10">
    <property type="entry name" value="Jelly Rolls"/>
    <property type="match status" value="2"/>
</dbReference>